<evidence type="ECO:0000313" key="2">
    <source>
        <dbReference type="EMBL" id="WNM63025.1"/>
    </source>
</evidence>
<keyword evidence="3" id="KW-1185">Reference proteome</keyword>
<evidence type="ECO:0008006" key="4">
    <source>
        <dbReference type="Google" id="ProtNLM"/>
    </source>
</evidence>
<accession>A0AA96GM84</accession>
<keyword evidence="1" id="KW-0812">Transmembrane</keyword>
<gene>
    <name evidence="2" type="ORF">PQG83_04535</name>
</gene>
<sequence length="62" mass="6662">MGEFLFKEHGAAATEYALLLSLIGMIVIGSLQALGSNLFDGLSALDHVFVSTQMKDDLLNHP</sequence>
<name>A0AA96GM84_9BACT</name>
<dbReference type="Proteomes" id="UP001302494">
    <property type="component" value="Chromosome"/>
</dbReference>
<dbReference type="KEGG" id="nneo:PQG83_04535"/>
<protein>
    <recommendedName>
        <fullName evidence="4">Flp family type IVb pilin</fullName>
    </recommendedName>
</protein>
<keyword evidence="1" id="KW-1133">Transmembrane helix</keyword>
<organism evidence="2 3">
    <name type="scientific">Candidatus Nitrospira neomarina</name>
    <dbReference type="NCBI Taxonomy" id="3020899"/>
    <lineage>
        <taxon>Bacteria</taxon>
        <taxon>Pseudomonadati</taxon>
        <taxon>Nitrospirota</taxon>
        <taxon>Nitrospiria</taxon>
        <taxon>Nitrospirales</taxon>
        <taxon>Nitrospiraceae</taxon>
        <taxon>Nitrospira</taxon>
    </lineage>
</organism>
<keyword evidence="1" id="KW-0472">Membrane</keyword>
<dbReference type="AlphaFoldDB" id="A0AA96GM84"/>
<evidence type="ECO:0000313" key="3">
    <source>
        <dbReference type="Proteomes" id="UP001302494"/>
    </source>
</evidence>
<evidence type="ECO:0000256" key="1">
    <source>
        <dbReference type="SAM" id="Phobius"/>
    </source>
</evidence>
<dbReference type="RefSeq" id="WP_312747295.1">
    <property type="nucleotide sequence ID" value="NZ_CP116968.1"/>
</dbReference>
<dbReference type="EMBL" id="CP116968">
    <property type="protein sequence ID" value="WNM63025.1"/>
    <property type="molecule type" value="Genomic_DNA"/>
</dbReference>
<proteinExistence type="predicted"/>
<feature type="transmembrane region" description="Helical" evidence="1">
    <location>
        <begin position="16"/>
        <end position="34"/>
    </location>
</feature>
<reference evidence="2 3" key="1">
    <citation type="submission" date="2023-01" db="EMBL/GenBank/DDBJ databases">
        <title>Cultivation and genomic characterization of new, ubiquitous marine nitrite-oxidizing bacteria from the Nitrospirales.</title>
        <authorList>
            <person name="Mueller A.J."/>
            <person name="Daebeler A."/>
            <person name="Herbold C.W."/>
            <person name="Kirkegaard R.H."/>
            <person name="Daims H."/>
        </authorList>
    </citation>
    <scope>NUCLEOTIDE SEQUENCE [LARGE SCALE GENOMIC DNA]</scope>
    <source>
        <strain evidence="2 3">DK</strain>
    </source>
</reference>